<dbReference type="Proteomes" id="UP000000684">
    <property type="component" value="Chromosome"/>
</dbReference>
<dbReference type="STRING" id="318167.Sfri_1977"/>
<feature type="domain" description="Tll0287-like" evidence="2">
    <location>
        <begin position="44"/>
        <end position="199"/>
    </location>
</feature>
<dbReference type="InterPro" id="IPR021796">
    <property type="entry name" value="Tll0287-like_dom"/>
</dbReference>
<feature type="signal peptide" evidence="1">
    <location>
        <begin position="1"/>
        <end position="32"/>
    </location>
</feature>
<name>Q082J2_SHEFN</name>
<keyword evidence="4" id="KW-1185">Reference proteome</keyword>
<dbReference type="GeneID" id="41837344"/>
<sequence length="214" mass="23251" precursor="true">MKLTSKHKKTVLNARNISALLVIAGMSSLCHAESLTEQQVLEQQANQRIAEFSQALKGQLQAAIKQGGLINAVSVCKSVAPAIAAENSKEGWTLTRTSLRVRNSDNTPDKWELSQLQQFELVNASGQQPEDKPIVASEFIVNEGKTQFRYMKAIPAQQLCLGCHGSNIEPEVSALLSKTYPDDKAINFSLGDIRGAFSLKKDIETPASSVTAKP</sequence>
<gene>
    <name evidence="3" type="ordered locus">Sfri_1977</name>
</gene>
<evidence type="ECO:0000313" key="4">
    <source>
        <dbReference type="Proteomes" id="UP000000684"/>
    </source>
</evidence>
<evidence type="ECO:0000256" key="1">
    <source>
        <dbReference type="SAM" id="SignalP"/>
    </source>
</evidence>
<accession>Q082J2</accession>
<dbReference type="eggNOG" id="COG1472">
    <property type="taxonomic scope" value="Bacteria"/>
</dbReference>
<dbReference type="HOGENOM" id="CLU_109783_1_0_6"/>
<dbReference type="AlphaFoldDB" id="Q082J2"/>
<protein>
    <recommendedName>
        <fullName evidence="2">Tll0287-like domain-containing protein</fullName>
    </recommendedName>
</protein>
<dbReference type="EMBL" id="CP000447">
    <property type="protein sequence ID" value="ABI71823.1"/>
    <property type="molecule type" value="Genomic_DNA"/>
</dbReference>
<feature type="chain" id="PRO_5004166406" description="Tll0287-like domain-containing protein" evidence="1">
    <location>
        <begin position="33"/>
        <end position="214"/>
    </location>
</feature>
<proteinExistence type="predicted"/>
<dbReference type="RefSeq" id="WP_011637438.1">
    <property type="nucleotide sequence ID" value="NC_008345.1"/>
</dbReference>
<evidence type="ECO:0000259" key="2">
    <source>
        <dbReference type="Pfam" id="PF11845"/>
    </source>
</evidence>
<dbReference type="KEGG" id="sfr:Sfri_1977"/>
<keyword evidence="1" id="KW-0732">Signal</keyword>
<dbReference type="Pfam" id="PF11845">
    <property type="entry name" value="Tll0287-like"/>
    <property type="match status" value="1"/>
</dbReference>
<organism evidence="3 4">
    <name type="scientific">Shewanella frigidimarina (strain NCIMB 400)</name>
    <dbReference type="NCBI Taxonomy" id="318167"/>
    <lineage>
        <taxon>Bacteria</taxon>
        <taxon>Pseudomonadati</taxon>
        <taxon>Pseudomonadota</taxon>
        <taxon>Gammaproteobacteria</taxon>
        <taxon>Alteromonadales</taxon>
        <taxon>Shewanellaceae</taxon>
        <taxon>Shewanella</taxon>
    </lineage>
</organism>
<evidence type="ECO:0000313" key="3">
    <source>
        <dbReference type="EMBL" id="ABI71823.1"/>
    </source>
</evidence>
<reference evidence="3 4" key="1">
    <citation type="submission" date="2006-08" db="EMBL/GenBank/DDBJ databases">
        <title>Complete sequence of Shewanella frigidimarina NCIMB 400.</title>
        <authorList>
            <consortium name="US DOE Joint Genome Institute"/>
            <person name="Copeland A."/>
            <person name="Lucas S."/>
            <person name="Lapidus A."/>
            <person name="Barry K."/>
            <person name="Detter J.C."/>
            <person name="Glavina del Rio T."/>
            <person name="Hammon N."/>
            <person name="Israni S."/>
            <person name="Dalin E."/>
            <person name="Tice H."/>
            <person name="Pitluck S."/>
            <person name="Fredrickson J.K."/>
            <person name="Kolker E."/>
            <person name="McCuel L.A."/>
            <person name="DiChristina T."/>
            <person name="Nealson K.H."/>
            <person name="Newman D."/>
            <person name="Tiedje J.M."/>
            <person name="Zhou J."/>
            <person name="Romine M.F."/>
            <person name="Culley D.E."/>
            <person name="Serres M."/>
            <person name="Chertkov O."/>
            <person name="Brettin T."/>
            <person name="Bruce D."/>
            <person name="Han C."/>
            <person name="Tapia R."/>
            <person name="Gilna P."/>
            <person name="Schmutz J."/>
            <person name="Larimer F."/>
            <person name="Land M."/>
            <person name="Hauser L."/>
            <person name="Kyrpides N."/>
            <person name="Mikhailova N."/>
            <person name="Richardson P."/>
        </authorList>
    </citation>
    <scope>NUCLEOTIDE SEQUENCE [LARGE SCALE GENOMIC DNA]</scope>
    <source>
        <strain evidence="3 4">NCIMB 400</strain>
    </source>
</reference>